<sequence length="309" mass="36289">MDKRISLYELKSHINEYLKLGPENFRIFRICQDDSENELISNEHQFFYNGINNKYLTKLGPPLKYGEYLSPVFKLNRGTKKTKGSFTFLCDFVLYNGLTILNHKELLADDLKDLCDIQVPIDRIRLRRKNAKRPGNIFLNSEIIGSDVFINSNSDLCVEILDESEKKNSKSQISVYLRHWMPDVYELGELEEMLLEENSFDLLISQISKTSGIDKEKIEVLKCARDFPFKIPILDLQRNQSWKEDSYQWLEKLEDGVCFYYRDKTLRLGELSAEKRMEIEKEDNLISRPTPTYSFSKKEIGIRIHVENS</sequence>
<accession>A0A3M7Q7Z8</accession>
<dbReference type="Pfam" id="PF19718">
    <property type="entry name" value="USP47_C"/>
    <property type="match status" value="1"/>
</dbReference>
<dbReference type="EMBL" id="REGN01007026">
    <property type="protein sequence ID" value="RNA07473.1"/>
    <property type="molecule type" value="Genomic_DNA"/>
</dbReference>
<dbReference type="OrthoDB" id="289038at2759"/>
<evidence type="ECO:0000259" key="1">
    <source>
        <dbReference type="Pfam" id="PF19718"/>
    </source>
</evidence>
<dbReference type="STRING" id="10195.A0A3M7Q7Z8"/>
<evidence type="ECO:0000313" key="2">
    <source>
        <dbReference type="EMBL" id="RNA07473.1"/>
    </source>
</evidence>
<dbReference type="EC" id="3.4.19.12" evidence="2"/>
<comment type="caution">
    <text evidence="2">The sequence shown here is derived from an EMBL/GenBank/DDBJ whole genome shotgun (WGS) entry which is preliminary data.</text>
</comment>
<dbReference type="Proteomes" id="UP000276133">
    <property type="component" value="Unassembled WGS sequence"/>
</dbReference>
<proteinExistence type="predicted"/>
<keyword evidence="2" id="KW-0378">Hydrolase</keyword>
<evidence type="ECO:0000313" key="3">
    <source>
        <dbReference type="Proteomes" id="UP000276133"/>
    </source>
</evidence>
<dbReference type="GO" id="GO:0004843">
    <property type="term" value="F:cysteine-type deubiquitinase activity"/>
    <property type="evidence" value="ECO:0007669"/>
    <property type="project" value="UniProtKB-EC"/>
</dbReference>
<gene>
    <name evidence="2" type="ORF">BpHYR1_028163</name>
</gene>
<dbReference type="AlphaFoldDB" id="A0A3M7Q7Z8"/>
<protein>
    <submittedName>
        <fullName evidence="2">Ubiquitin carboxyl-terminal hydrolase 47 isoform X2</fullName>
        <ecNumber evidence="2">3.4.19.12</ecNumber>
    </submittedName>
</protein>
<name>A0A3M7Q7Z8_BRAPC</name>
<organism evidence="2 3">
    <name type="scientific">Brachionus plicatilis</name>
    <name type="common">Marine rotifer</name>
    <name type="synonym">Brachionus muelleri</name>
    <dbReference type="NCBI Taxonomy" id="10195"/>
    <lineage>
        <taxon>Eukaryota</taxon>
        <taxon>Metazoa</taxon>
        <taxon>Spiralia</taxon>
        <taxon>Gnathifera</taxon>
        <taxon>Rotifera</taxon>
        <taxon>Eurotatoria</taxon>
        <taxon>Monogononta</taxon>
        <taxon>Pseudotrocha</taxon>
        <taxon>Ploima</taxon>
        <taxon>Brachionidae</taxon>
        <taxon>Brachionus</taxon>
    </lineage>
</organism>
<feature type="domain" description="Ubiquitin carboxyl-terminal hydrolase 47 C-terminal" evidence="1">
    <location>
        <begin position="85"/>
        <end position="299"/>
    </location>
</feature>
<dbReference type="InterPro" id="IPR045578">
    <property type="entry name" value="USP47_C"/>
</dbReference>
<keyword evidence="3" id="KW-1185">Reference proteome</keyword>
<reference evidence="2 3" key="1">
    <citation type="journal article" date="2018" name="Sci. Rep.">
        <title>Genomic signatures of local adaptation to the degree of environmental predictability in rotifers.</title>
        <authorList>
            <person name="Franch-Gras L."/>
            <person name="Hahn C."/>
            <person name="Garcia-Roger E.M."/>
            <person name="Carmona M.J."/>
            <person name="Serra M."/>
            <person name="Gomez A."/>
        </authorList>
    </citation>
    <scope>NUCLEOTIDE SEQUENCE [LARGE SCALE GENOMIC DNA]</scope>
    <source>
        <strain evidence="2">HYR1</strain>
    </source>
</reference>